<dbReference type="Proteomes" id="UP001500457">
    <property type="component" value="Unassembled WGS sequence"/>
</dbReference>
<name>A0ABP9EK88_9PSEU</name>
<dbReference type="InterPro" id="IPR014729">
    <property type="entry name" value="Rossmann-like_a/b/a_fold"/>
</dbReference>
<evidence type="ECO:0000256" key="1">
    <source>
        <dbReference type="ARBA" id="ARBA00008791"/>
    </source>
</evidence>
<gene>
    <name evidence="3" type="ORF">GCM10023203_34490</name>
</gene>
<feature type="domain" description="UspA" evidence="2">
    <location>
        <begin position="11"/>
        <end position="155"/>
    </location>
</feature>
<sequence length="167" mass="17086">MVAMAGGDAGRVVVGLDDSVGARAALRYALEEARRRDGTLEVVTAFVSPERLAVLARIPVVAERAEVAAATEAAARAVVDEVLAAERAEHPDRALPSVEVRAVAGDPGPVLADAADGAALLVLGHRGRGRAATALLGSVGWWCLRHADCPLTVLPEVPLVPAAAPTP</sequence>
<reference evidence="4" key="1">
    <citation type="journal article" date="2019" name="Int. J. Syst. Evol. Microbiol.">
        <title>The Global Catalogue of Microorganisms (GCM) 10K type strain sequencing project: providing services to taxonomists for standard genome sequencing and annotation.</title>
        <authorList>
            <consortium name="The Broad Institute Genomics Platform"/>
            <consortium name="The Broad Institute Genome Sequencing Center for Infectious Disease"/>
            <person name="Wu L."/>
            <person name="Ma J."/>
        </authorList>
    </citation>
    <scope>NUCLEOTIDE SEQUENCE [LARGE SCALE GENOMIC DNA]</scope>
    <source>
        <strain evidence="4">JCM 17983</strain>
    </source>
</reference>
<evidence type="ECO:0000313" key="4">
    <source>
        <dbReference type="Proteomes" id="UP001500457"/>
    </source>
</evidence>
<dbReference type="Pfam" id="PF00582">
    <property type="entry name" value="Usp"/>
    <property type="match status" value="1"/>
</dbReference>
<dbReference type="PANTHER" id="PTHR46553">
    <property type="entry name" value="ADENINE NUCLEOTIDE ALPHA HYDROLASES-LIKE SUPERFAMILY PROTEIN"/>
    <property type="match status" value="1"/>
</dbReference>
<evidence type="ECO:0000259" key="2">
    <source>
        <dbReference type="Pfam" id="PF00582"/>
    </source>
</evidence>
<dbReference type="PRINTS" id="PR01438">
    <property type="entry name" value="UNVRSLSTRESS"/>
</dbReference>
<evidence type="ECO:0000313" key="3">
    <source>
        <dbReference type="EMBL" id="GAA4880594.1"/>
    </source>
</evidence>
<dbReference type="InterPro" id="IPR006016">
    <property type="entry name" value="UspA"/>
</dbReference>
<dbReference type="PANTHER" id="PTHR46553:SF3">
    <property type="entry name" value="ADENINE NUCLEOTIDE ALPHA HYDROLASES-LIKE SUPERFAMILY PROTEIN"/>
    <property type="match status" value="1"/>
</dbReference>
<comment type="caution">
    <text evidence="3">The sequence shown here is derived from an EMBL/GenBank/DDBJ whole genome shotgun (WGS) entry which is preliminary data.</text>
</comment>
<proteinExistence type="inferred from homology"/>
<dbReference type="Gene3D" id="3.40.50.620">
    <property type="entry name" value="HUPs"/>
    <property type="match status" value="1"/>
</dbReference>
<dbReference type="CDD" id="cd00293">
    <property type="entry name" value="USP-like"/>
    <property type="match status" value="1"/>
</dbReference>
<protein>
    <recommendedName>
        <fullName evidence="2">UspA domain-containing protein</fullName>
    </recommendedName>
</protein>
<keyword evidence="4" id="KW-1185">Reference proteome</keyword>
<organism evidence="3 4">
    <name type="scientific">Actinomycetospora straminea</name>
    <dbReference type="NCBI Taxonomy" id="663607"/>
    <lineage>
        <taxon>Bacteria</taxon>
        <taxon>Bacillati</taxon>
        <taxon>Actinomycetota</taxon>
        <taxon>Actinomycetes</taxon>
        <taxon>Pseudonocardiales</taxon>
        <taxon>Pseudonocardiaceae</taxon>
        <taxon>Actinomycetospora</taxon>
    </lineage>
</organism>
<dbReference type="InterPro" id="IPR006015">
    <property type="entry name" value="Universal_stress_UspA"/>
</dbReference>
<accession>A0ABP9EK88</accession>
<dbReference type="SUPFAM" id="SSF52402">
    <property type="entry name" value="Adenine nucleotide alpha hydrolases-like"/>
    <property type="match status" value="1"/>
</dbReference>
<dbReference type="EMBL" id="BAABHQ010000009">
    <property type="protein sequence ID" value="GAA4880594.1"/>
    <property type="molecule type" value="Genomic_DNA"/>
</dbReference>
<comment type="similarity">
    <text evidence="1">Belongs to the universal stress protein A family.</text>
</comment>